<dbReference type="EMBL" id="JASZ02000002">
    <property type="protein sequence ID" value="OWK99258.1"/>
    <property type="molecule type" value="Genomic_DNA"/>
</dbReference>
<gene>
    <name evidence="1" type="ORF">AP75_01870</name>
</gene>
<reference evidence="1 2" key="2">
    <citation type="submission" date="2017-05" db="EMBL/GenBank/DDBJ databases">
        <title>Genome of Chryseobacterium haifense.</title>
        <authorList>
            <person name="Newman J.D."/>
        </authorList>
    </citation>
    <scope>NUCLEOTIDE SEQUENCE [LARGE SCALE GENOMIC DNA]</scope>
    <source>
        <strain evidence="1 2">DSM 19056</strain>
    </source>
</reference>
<protein>
    <submittedName>
        <fullName evidence="1">Uncharacterized protein</fullName>
    </submittedName>
</protein>
<proteinExistence type="predicted"/>
<keyword evidence="2" id="KW-1185">Reference proteome</keyword>
<sequence>MATEEQIRKGLEDFAKKFGPATSNIAVVKSVNEQNATCVLIDEDDQEYLDVRLRPVLTGKESFLQVPKIGSYVLAIRIEDDDDWMIIAQDETEKFIWVTPTAKVEVSEKILLEANNQNLLSLMERLFTVLEKGYTTNNGPTISLILKTEFDDIKNDFKQLLK</sequence>
<organism evidence="1 2">
    <name type="scientific">Kaistella haifensis DSM 19056</name>
    <dbReference type="NCBI Taxonomy" id="1450526"/>
    <lineage>
        <taxon>Bacteria</taxon>
        <taxon>Pseudomonadati</taxon>
        <taxon>Bacteroidota</taxon>
        <taxon>Flavobacteriia</taxon>
        <taxon>Flavobacteriales</taxon>
        <taxon>Weeksellaceae</taxon>
        <taxon>Chryseobacterium group</taxon>
        <taxon>Kaistella</taxon>
    </lineage>
</organism>
<comment type="caution">
    <text evidence="1">The sequence shown here is derived from an EMBL/GenBank/DDBJ whole genome shotgun (WGS) entry which is preliminary data.</text>
</comment>
<dbReference type="RefSeq" id="WP_031504156.1">
    <property type="nucleotide sequence ID" value="NZ_JASZ02000002.1"/>
</dbReference>
<accession>A0A246BC45</accession>
<dbReference type="Proteomes" id="UP000197587">
    <property type="component" value="Unassembled WGS sequence"/>
</dbReference>
<dbReference type="AlphaFoldDB" id="A0A246BC45"/>
<evidence type="ECO:0000313" key="2">
    <source>
        <dbReference type="Proteomes" id="UP000197587"/>
    </source>
</evidence>
<name>A0A246BC45_9FLAO</name>
<reference evidence="1 2" key="1">
    <citation type="submission" date="2014-01" db="EMBL/GenBank/DDBJ databases">
        <authorList>
            <consortium name="Genome Consortium for Active Teaching"/>
            <person name="Sontag T.C."/>
            <person name="Newman J.D."/>
        </authorList>
    </citation>
    <scope>NUCLEOTIDE SEQUENCE [LARGE SCALE GENOMIC DNA]</scope>
    <source>
        <strain evidence="1 2">DSM 19056</strain>
    </source>
</reference>
<evidence type="ECO:0000313" key="1">
    <source>
        <dbReference type="EMBL" id="OWK99258.1"/>
    </source>
</evidence>